<dbReference type="OrthoDB" id="2157641at2759"/>
<feature type="compositionally biased region" description="Basic and acidic residues" evidence="1">
    <location>
        <begin position="626"/>
        <end position="642"/>
    </location>
</feature>
<dbReference type="KEGG" id="tng:GSTEN00025002G001"/>
<dbReference type="EMBL" id="CAAE01014760">
    <property type="protein sequence ID" value="CAG05091.1"/>
    <property type="molecule type" value="Genomic_DNA"/>
</dbReference>
<feature type="compositionally biased region" description="Basic and acidic residues" evidence="1">
    <location>
        <begin position="412"/>
        <end position="425"/>
    </location>
</feature>
<feature type="compositionally biased region" description="Polar residues" evidence="1">
    <location>
        <begin position="471"/>
        <end position="485"/>
    </location>
</feature>
<feature type="compositionally biased region" description="Basic and acidic residues" evidence="1">
    <location>
        <begin position="174"/>
        <end position="199"/>
    </location>
</feature>
<dbReference type="AlphaFoldDB" id="Q4S2P1"/>
<evidence type="ECO:0000313" key="2">
    <source>
        <dbReference type="EMBL" id="CAG05091.1"/>
    </source>
</evidence>
<organism evidence="2">
    <name type="scientific">Tetraodon nigroviridis</name>
    <name type="common">Spotted green pufferfish</name>
    <name type="synonym">Chelonodon nigroviridis</name>
    <dbReference type="NCBI Taxonomy" id="99883"/>
    <lineage>
        <taxon>Eukaryota</taxon>
        <taxon>Metazoa</taxon>
        <taxon>Chordata</taxon>
        <taxon>Craniata</taxon>
        <taxon>Vertebrata</taxon>
        <taxon>Euteleostomi</taxon>
        <taxon>Actinopterygii</taxon>
        <taxon>Neopterygii</taxon>
        <taxon>Teleostei</taxon>
        <taxon>Neoteleostei</taxon>
        <taxon>Acanthomorphata</taxon>
        <taxon>Eupercaria</taxon>
        <taxon>Tetraodontiformes</taxon>
        <taxon>Tetradontoidea</taxon>
        <taxon>Tetraodontidae</taxon>
        <taxon>Tetraodon</taxon>
    </lineage>
</organism>
<name>Q4S2P1_TETNG</name>
<feature type="compositionally biased region" description="Basic and acidic residues" evidence="1">
    <location>
        <begin position="121"/>
        <end position="130"/>
    </location>
</feature>
<protein>
    <submittedName>
        <fullName evidence="2">(spotted green pufferfish) hypothetical protein</fullName>
    </submittedName>
</protein>
<reference evidence="2" key="1">
    <citation type="journal article" date="2004" name="Nature">
        <title>Genome duplication in the teleost fish Tetraodon nigroviridis reveals the early vertebrate proto-karyotype.</title>
        <authorList>
            <person name="Jaillon O."/>
            <person name="Aury J.-M."/>
            <person name="Brunet F."/>
            <person name="Petit J.-L."/>
            <person name="Stange-Thomann N."/>
            <person name="Mauceli E."/>
            <person name="Bouneau L."/>
            <person name="Fischer C."/>
            <person name="Ozouf-Costaz C."/>
            <person name="Bernot A."/>
            <person name="Nicaud S."/>
            <person name="Jaffe D."/>
            <person name="Fisher S."/>
            <person name="Lutfalla G."/>
            <person name="Dossat C."/>
            <person name="Segurens B."/>
            <person name="Dasilva C."/>
            <person name="Salanoubat M."/>
            <person name="Levy M."/>
            <person name="Boudet N."/>
            <person name="Castellano S."/>
            <person name="Anthouard V."/>
            <person name="Jubin C."/>
            <person name="Castelli V."/>
            <person name="Katinka M."/>
            <person name="Vacherie B."/>
            <person name="Biemont C."/>
            <person name="Skalli Z."/>
            <person name="Cattolico L."/>
            <person name="Poulain J."/>
            <person name="De Berardinis V."/>
            <person name="Cruaud C."/>
            <person name="Duprat S."/>
            <person name="Brottier P."/>
            <person name="Coutanceau J.-P."/>
            <person name="Gouzy J."/>
            <person name="Parra G."/>
            <person name="Lardier G."/>
            <person name="Chapple C."/>
            <person name="McKernan K.J."/>
            <person name="McEwan P."/>
            <person name="Bosak S."/>
            <person name="Kellis M."/>
            <person name="Volff J.-N."/>
            <person name="Guigo R."/>
            <person name="Zody M.C."/>
            <person name="Mesirov J."/>
            <person name="Lindblad-Toh K."/>
            <person name="Birren B."/>
            <person name="Nusbaum C."/>
            <person name="Kahn D."/>
            <person name="Robinson-Rechavi M."/>
            <person name="Laudet V."/>
            <person name="Schachter V."/>
            <person name="Quetier F."/>
            <person name="Saurin W."/>
            <person name="Scarpelli C."/>
            <person name="Wincker P."/>
            <person name="Lander E.S."/>
            <person name="Weissenbach J."/>
            <person name="Roest Crollius H."/>
        </authorList>
    </citation>
    <scope>NUCLEOTIDE SEQUENCE [LARGE SCALE GENOMIC DNA]</scope>
</reference>
<feature type="region of interest" description="Disordered" evidence="1">
    <location>
        <begin position="16"/>
        <end position="265"/>
    </location>
</feature>
<comment type="caution">
    <text evidence="2">The sequence shown here is derived from an EMBL/GenBank/DDBJ whole genome shotgun (WGS) entry which is preliminary data.</text>
</comment>
<feature type="region of interest" description="Disordered" evidence="1">
    <location>
        <begin position="277"/>
        <end position="311"/>
    </location>
</feature>
<feature type="compositionally biased region" description="Low complexity" evidence="1">
    <location>
        <begin position="51"/>
        <end position="63"/>
    </location>
</feature>
<feature type="compositionally biased region" description="Polar residues" evidence="1">
    <location>
        <begin position="250"/>
        <end position="264"/>
    </location>
</feature>
<feature type="compositionally biased region" description="Basic and acidic residues" evidence="1">
    <location>
        <begin position="443"/>
        <end position="459"/>
    </location>
</feature>
<dbReference type="PANTHER" id="PTHR10663:SF334">
    <property type="entry name" value="PH AND SEC7 DOMAIN-CONTAINING PROTEIN 1"/>
    <property type="match status" value="1"/>
</dbReference>
<accession>Q4S2P1</accession>
<feature type="region of interest" description="Disordered" evidence="1">
    <location>
        <begin position="592"/>
        <end position="652"/>
    </location>
</feature>
<feature type="compositionally biased region" description="Low complexity" evidence="1">
    <location>
        <begin position="210"/>
        <end position="249"/>
    </location>
</feature>
<reference evidence="2" key="2">
    <citation type="submission" date="2004-02" db="EMBL/GenBank/DDBJ databases">
        <authorList>
            <consortium name="Genoscope"/>
            <consortium name="Whitehead Institute Centre for Genome Research"/>
        </authorList>
    </citation>
    <scope>NUCLEOTIDE SEQUENCE</scope>
</reference>
<feature type="region of interest" description="Disordered" evidence="1">
    <location>
        <begin position="363"/>
        <end position="521"/>
    </location>
</feature>
<sequence>MSQAGKVLQLYVEVRPVAEEDGPAGGGVSDDLASRSQYSSWRCGRTGTAASPSSSRRSISPSSNHEAVGKHAYASQLTADFADRTTPSPSSSPAESHRSESPNTEGTRLAPYASLLGPRSPEQDRRRRAEQTPPLTRPGRISPAPPKSQSPVLDLHRQRAPSPGRNHPWQGSHRGPERSPGNHEWRASGRVQPGDKDRQSTQTQLLDPTGSGASSLSSSGVTGSVGDSSHPSPKTSSQSSQDTSGAGSAMQSDGSAETTPSRSQKIARAKWEFLFGGQREENRCSGDSPSSPSSTNRRKGPDGALHKASHHKVRQIQVELVTSDPCDFAPKTGIIRHTIKYSETDLDAVPLRCYRETDLDEVRTAGGGSAKGTRLQPTLRPGPQVMRAEAEAPEDTNATCRRGHSSLKPGHAHPDAKMDGGREGKEGEEDGGGGEGRRRRREQRVESEGAGRQAETEGRRRGRGRGGVQVSCCTSASPQLRNPNATTPPPLRASEASANAQGGLKSPISLGSPRRPSENHLDSFSRHFESIMESHRAKGTSYSSLDSVDLLTSGSTSVFTFDLPTLTPEIQSQICQSAKQIIELSFAPLTHADPSQTSRSEISLSGPGAGPQSGSKDDSGYPARSLSEKAPWRRSILKDGFRKASSTPSLHG</sequence>
<gene>
    <name evidence="2" type="ORF">GSTENG00025002001</name>
</gene>
<proteinExistence type="predicted"/>
<dbReference type="PANTHER" id="PTHR10663">
    <property type="entry name" value="GUANYL-NUCLEOTIDE EXCHANGE FACTOR"/>
    <property type="match status" value="1"/>
</dbReference>
<feature type="compositionally biased region" description="Polar residues" evidence="1">
    <location>
        <begin position="593"/>
        <end position="603"/>
    </location>
</feature>
<evidence type="ECO:0000256" key="1">
    <source>
        <dbReference type="SAM" id="MobiDB-lite"/>
    </source>
</evidence>